<dbReference type="KEGG" id="phal:H9I45_04200"/>
<dbReference type="Pfam" id="PF00144">
    <property type="entry name" value="Beta-lactamase"/>
    <property type="match status" value="1"/>
</dbReference>
<evidence type="ECO:0000313" key="3">
    <source>
        <dbReference type="Proteomes" id="UP000516764"/>
    </source>
</evidence>
<dbReference type="InterPro" id="IPR001466">
    <property type="entry name" value="Beta-lactam-related"/>
</dbReference>
<dbReference type="Proteomes" id="UP000516764">
    <property type="component" value="Chromosome"/>
</dbReference>
<protein>
    <submittedName>
        <fullName evidence="2">Beta-lactamase family protein</fullName>
    </submittedName>
</protein>
<keyword evidence="3" id="KW-1185">Reference proteome</keyword>
<dbReference type="Gene3D" id="3.40.710.10">
    <property type="entry name" value="DD-peptidase/beta-lactamase superfamily"/>
    <property type="match status" value="1"/>
</dbReference>
<dbReference type="RefSeq" id="WP_088355186.1">
    <property type="nucleotide sequence ID" value="NZ_CP061813.1"/>
</dbReference>
<dbReference type="InterPro" id="IPR012338">
    <property type="entry name" value="Beta-lactam/transpept-like"/>
</dbReference>
<evidence type="ECO:0000259" key="1">
    <source>
        <dbReference type="Pfam" id="PF00144"/>
    </source>
</evidence>
<dbReference type="SUPFAM" id="SSF56601">
    <property type="entry name" value="beta-lactamase/transpeptidase-like"/>
    <property type="match status" value="1"/>
</dbReference>
<dbReference type="EMBL" id="CP061813">
    <property type="protein sequence ID" value="QOD61660.1"/>
    <property type="molecule type" value="Genomic_DNA"/>
</dbReference>
<reference evidence="2 3" key="1">
    <citation type="journal article" date="2016" name="Int. J. Syst. Evol. Microbiol.">
        <title>Polaribacter haliotis sp. nov., isolated from the gut of abalone Haliotis discus hannai.</title>
        <authorList>
            <person name="Kim Y.O."/>
            <person name="Park I.S."/>
            <person name="Park S."/>
            <person name="Nam B.H."/>
            <person name="Park J.M."/>
            <person name="Kim D.G."/>
            <person name="Yoon J.H."/>
        </authorList>
    </citation>
    <scope>NUCLEOTIDE SEQUENCE [LARGE SCALE GENOMIC DNA]</scope>
    <source>
        <strain evidence="2 3">KCTC 52418</strain>
    </source>
</reference>
<sequence>MKKYLPIIIVLFFLTIKSCTSQKFKQNIEIDKSLNSFNRKVDSIVANKMNTYNIPGLSIGIIVNDSIVYTKGYGIKNINTKHIVNSNSNFHTASISKLFTAQAIIILVQKNKISLNNKLVEIIPELKYKDERVKNITIKSLLNHTSGLTDVNNYHWKNNNKSDNSLSDYILGLNLKLRSEPHKEYNYSNLGYNILGYVIEKLSETNFDEFIKENILIPSQMSSSDFRYFKIADSLKTSPHSKRFITKRIYKSKTYPYTREQAPSSTLNSSSNDLSKWMISFLKPIDSLNLKNSFQQMLEPSFSSYPYIGLGFQLNNLFNKQTIGHFGGDKGYKSYLIMVPKEKIGLVLLANCDYDEDFRQEILHPILKIMLKNKKLQIN</sequence>
<proteinExistence type="predicted"/>
<gene>
    <name evidence="2" type="ORF">H9I45_04200</name>
</gene>
<dbReference type="InterPro" id="IPR050491">
    <property type="entry name" value="AmpC-like"/>
</dbReference>
<dbReference type="OrthoDB" id="9793489at2"/>
<dbReference type="PANTHER" id="PTHR46825:SF9">
    <property type="entry name" value="BETA-LACTAMASE-RELATED DOMAIN-CONTAINING PROTEIN"/>
    <property type="match status" value="1"/>
</dbReference>
<dbReference type="PANTHER" id="PTHR46825">
    <property type="entry name" value="D-ALANYL-D-ALANINE-CARBOXYPEPTIDASE/ENDOPEPTIDASE AMPH"/>
    <property type="match status" value="1"/>
</dbReference>
<dbReference type="AlphaFoldDB" id="A0A7L8AI29"/>
<feature type="domain" description="Beta-lactamase-related" evidence="1">
    <location>
        <begin position="41"/>
        <end position="360"/>
    </location>
</feature>
<organism evidence="2 3">
    <name type="scientific">Polaribacter haliotis</name>
    <dbReference type="NCBI Taxonomy" id="1888915"/>
    <lineage>
        <taxon>Bacteria</taxon>
        <taxon>Pseudomonadati</taxon>
        <taxon>Bacteroidota</taxon>
        <taxon>Flavobacteriia</taxon>
        <taxon>Flavobacteriales</taxon>
        <taxon>Flavobacteriaceae</taxon>
    </lineage>
</organism>
<name>A0A7L8AI29_9FLAO</name>
<evidence type="ECO:0000313" key="2">
    <source>
        <dbReference type="EMBL" id="QOD61660.1"/>
    </source>
</evidence>
<accession>A0A7L8AI29</accession>